<gene>
    <name evidence="2" type="ORF">J4G43_012500</name>
</gene>
<dbReference type="KEGG" id="bban:J4G43_012500"/>
<feature type="region of interest" description="Disordered" evidence="1">
    <location>
        <begin position="1"/>
        <end position="67"/>
    </location>
</feature>
<dbReference type="RefSeq" id="WP_225004827.1">
    <property type="nucleotide sequence ID" value="NZ_CP086136.1"/>
</dbReference>
<dbReference type="EMBL" id="CP086136">
    <property type="protein sequence ID" value="UEM14973.1"/>
    <property type="molecule type" value="Genomic_DNA"/>
</dbReference>
<feature type="compositionally biased region" description="Acidic residues" evidence="1">
    <location>
        <begin position="89"/>
        <end position="102"/>
    </location>
</feature>
<evidence type="ECO:0000256" key="1">
    <source>
        <dbReference type="SAM" id="MobiDB-lite"/>
    </source>
</evidence>
<feature type="region of interest" description="Disordered" evidence="1">
    <location>
        <begin position="88"/>
        <end position="157"/>
    </location>
</feature>
<name>A0A9X9Y4X9_9BRAD</name>
<evidence type="ECO:0000313" key="2">
    <source>
        <dbReference type="EMBL" id="UEM14973.1"/>
    </source>
</evidence>
<organism evidence="2 3">
    <name type="scientific">Bradyrhizobium barranii subsp. barranii</name>
    <dbReference type="NCBI Taxonomy" id="2823807"/>
    <lineage>
        <taxon>Bacteria</taxon>
        <taxon>Pseudomonadati</taxon>
        <taxon>Pseudomonadota</taxon>
        <taxon>Alphaproteobacteria</taxon>
        <taxon>Hyphomicrobiales</taxon>
        <taxon>Nitrobacteraceae</taxon>
        <taxon>Bradyrhizobium</taxon>
        <taxon>Bradyrhizobium barranii</taxon>
    </lineage>
</organism>
<evidence type="ECO:0000313" key="3">
    <source>
        <dbReference type="Proteomes" id="UP000664702"/>
    </source>
</evidence>
<feature type="compositionally biased region" description="Basic and acidic residues" evidence="1">
    <location>
        <begin position="7"/>
        <end position="19"/>
    </location>
</feature>
<feature type="compositionally biased region" description="Basic and acidic residues" evidence="1">
    <location>
        <begin position="37"/>
        <end position="64"/>
    </location>
</feature>
<proteinExistence type="predicted"/>
<reference evidence="2 3" key="1">
    <citation type="journal article" date="2022" name="Int. J. Syst. Evol. Microbiol.">
        <title>Strains of Bradyrhizobium barranii sp. nov. associated with legumes native to Canada are symbionts of soybeans and belong to different subspecies (subsp. barranii subsp. nov. and subsp. apii subsp. nov.) and symbiovars (sv. glycinearum and sv. septentrionale).</title>
        <authorList>
            <person name="Bromfield E.S.P."/>
            <person name="Cloutier S."/>
            <person name="Wasai-Hara S."/>
            <person name="Minamisawa K."/>
        </authorList>
    </citation>
    <scope>NUCLEOTIDE SEQUENCE [LARGE SCALE GENOMIC DNA]</scope>
    <source>
        <strain evidence="2 3">144S4</strain>
    </source>
</reference>
<accession>A0A9X9Y4X9</accession>
<dbReference type="AlphaFoldDB" id="A0A9X9Y4X9"/>
<dbReference type="Proteomes" id="UP000664702">
    <property type="component" value="Chromosome"/>
</dbReference>
<sequence>MRQQSKPPEKTDTKDDAGHHPRQPGHRIDQQPASPLRSDRDIGDGCAEQHRQRGADEAQEHRVAEPTPELAAAEYRLIVLECQHVPLVEPEELEERADDELSDRENHRHHKEQNAKGKGCPSPCTEFHHRRRIALASDGLKTSAAQHPPLQKNDQEQ</sequence>
<protein>
    <submittedName>
        <fullName evidence="2">Uncharacterized protein</fullName>
    </submittedName>
</protein>